<gene>
    <name evidence="2" type="ORF">ElyMa_002550200</name>
</gene>
<keyword evidence="2" id="KW-0675">Receptor</keyword>
<dbReference type="EMBL" id="BMAT01005247">
    <property type="protein sequence ID" value="GFR89750.1"/>
    <property type="molecule type" value="Genomic_DNA"/>
</dbReference>
<evidence type="ECO:0000313" key="3">
    <source>
        <dbReference type="Proteomes" id="UP000762676"/>
    </source>
</evidence>
<dbReference type="PANTHER" id="PTHR24060">
    <property type="entry name" value="METABOTROPIC GLUTAMATE RECEPTOR"/>
    <property type="match status" value="1"/>
</dbReference>
<dbReference type="InterPro" id="IPR028082">
    <property type="entry name" value="Peripla_BP_I"/>
</dbReference>
<protein>
    <submittedName>
        <fullName evidence="2">Metabotropic glutamate receptor 5</fullName>
    </submittedName>
</protein>
<feature type="non-terminal residue" evidence="2">
    <location>
        <position position="239"/>
    </location>
</feature>
<sequence>MFNCSSCIIISSWRTLSKALVWKKLREQGVKVVVFFGIDSRYRAFLSFLEERDNHGDFIFLASEEWATNKKILELSPLSARGSITLKVEEVDLEDVDTFRGHLANKRPSPQDTNIWFSEFWQYAFQCNLPGGFINTFGKLCEGKFPCPYLRLKASELTSMIRKQSRMAGSLNFPVFDQYGNGALGFDVYNVQKLDNGIYDYIKVGTFNSRSTPTFNKDLLKFYTDTGQVLDSVTVHCTS</sequence>
<organism evidence="2 3">
    <name type="scientific">Elysia marginata</name>
    <dbReference type="NCBI Taxonomy" id="1093978"/>
    <lineage>
        <taxon>Eukaryota</taxon>
        <taxon>Metazoa</taxon>
        <taxon>Spiralia</taxon>
        <taxon>Lophotrochozoa</taxon>
        <taxon>Mollusca</taxon>
        <taxon>Gastropoda</taxon>
        <taxon>Heterobranchia</taxon>
        <taxon>Euthyneura</taxon>
        <taxon>Panpulmonata</taxon>
        <taxon>Sacoglossa</taxon>
        <taxon>Placobranchoidea</taxon>
        <taxon>Plakobranchidae</taxon>
        <taxon>Elysia</taxon>
    </lineage>
</organism>
<dbReference type="SUPFAM" id="SSF53822">
    <property type="entry name" value="Periplasmic binding protein-like I"/>
    <property type="match status" value="1"/>
</dbReference>
<evidence type="ECO:0000256" key="1">
    <source>
        <dbReference type="ARBA" id="ARBA00023180"/>
    </source>
</evidence>
<evidence type="ECO:0000313" key="2">
    <source>
        <dbReference type="EMBL" id="GFR89750.1"/>
    </source>
</evidence>
<name>A0AAV4GZK1_9GAST</name>
<accession>A0AAV4GZK1</accession>
<proteinExistence type="predicted"/>
<dbReference type="Gene3D" id="3.40.50.2300">
    <property type="match status" value="1"/>
</dbReference>
<keyword evidence="1" id="KW-0325">Glycoprotein</keyword>
<comment type="caution">
    <text evidence="2">The sequence shown here is derived from an EMBL/GenBank/DDBJ whole genome shotgun (WGS) entry which is preliminary data.</text>
</comment>
<reference evidence="2 3" key="1">
    <citation type="journal article" date="2021" name="Elife">
        <title>Chloroplast acquisition without the gene transfer in kleptoplastic sea slugs, Plakobranchus ocellatus.</title>
        <authorList>
            <person name="Maeda T."/>
            <person name="Takahashi S."/>
            <person name="Yoshida T."/>
            <person name="Shimamura S."/>
            <person name="Takaki Y."/>
            <person name="Nagai Y."/>
            <person name="Toyoda A."/>
            <person name="Suzuki Y."/>
            <person name="Arimoto A."/>
            <person name="Ishii H."/>
            <person name="Satoh N."/>
            <person name="Nishiyama T."/>
            <person name="Hasebe M."/>
            <person name="Maruyama T."/>
            <person name="Minagawa J."/>
            <person name="Obokata J."/>
            <person name="Shigenobu S."/>
        </authorList>
    </citation>
    <scope>NUCLEOTIDE SEQUENCE [LARGE SCALE GENOMIC DNA]</scope>
</reference>
<keyword evidence="3" id="KW-1185">Reference proteome</keyword>
<dbReference type="Proteomes" id="UP000762676">
    <property type="component" value="Unassembled WGS sequence"/>
</dbReference>
<dbReference type="AlphaFoldDB" id="A0AAV4GZK1"/>
<dbReference type="InterPro" id="IPR050726">
    <property type="entry name" value="mGluR"/>
</dbReference>